<evidence type="ECO:0000313" key="2">
    <source>
        <dbReference type="EMBL" id="TWU70459.1"/>
    </source>
</evidence>
<feature type="region of interest" description="Disordered" evidence="1">
    <location>
        <begin position="125"/>
        <end position="165"/>
    </location>
</feature>
<evidence type="ECO:0000313" key="3">
    <source>
        <dbReference type="Proteomes" id="UP000317257"/>
    </source>
</evidence>
<dbReference type="EMBL" id="SBHS01000092">
    <property type="protein sequence ID" value="TWU70459.1"/>
    <property type="molecule type" value="Genomic_DNA"/>
</dbReference>
<dbReference type="Proteomes" id="UP000317257">
    <property type="component" value="Unassembled WGS sequence"/>
</dbReference>
<sequence length="623" mass="69013">MAKALYSATLMVIIAGQVWLNISGISSTLSHVHLELFSTDGRRQHRLDLSLASSRLTASIYRSMAQEIAEFASLEDLDRLFCSFWPRFTDRTKTALLRELRPYLGRCATLLPVLEPRLFRTKAAKKQAHSRSLKPVAPSRTLEPSALERSGEFPPTCPTPPSTQLTTQPILPAQSLFTTKAPPPSLQPKYLPGLPDNVARTLLYTSASGFFQRNGKRCVELYQALVHGEETQWLNAIEQRLRYLGLYFLKDTLVRHGRGNVFYYTANSAKRKIAEVAALHNPSIPREEINTAIDRYLTRGKMYWDLMQEYSISAIVGLRPDYLNFYERRTTKAHYQTFLLDLKREGAKTTAELHQLPEAARTLEIIARRNLDWICAVYQAWFDGPKRKHSCDGDETISGSGGYNGVANTVLDRQPLFRETAVETAPQSRQSTIVPQIGSLDLLADTALLRVQKETSAIQSYETDTGLFQKPVVAMPGPFTSSFSFSGNFPHHQPVSNSTAASCGDGMQLRSEDATIITINRNINTDAIDSHPASFTGADFGLASGNIGSNSFDVDPTSFTGADFGLTTGSSSRQGFCESNSVELFVNGTYSDAVAVTPSFHHQEATFLTQHKTLGESLELMGS</sequence>
<reference evidence="3" key="1">
    <citation type="submission" date="2018-12" db="EMBL/GenBank/DDBJ databases">
        <title>The complete genome of Metarhizium rileyi, a key fungal pathogen of Lepidoptera.</title>
        <authorList>
            <person name="Binneck E."/>
            <person name="Lastra C.C.L."/>
            <person name="Sosa-Gomez D.R."/>
        </authorList>
    </citation>
    <scope>NUCLEOTIDE SEQUENCE [LARGE SCALE GENOMIC DNA]</scope>
    <source>
        <strain evidence="3">Cep018-CH2</strain>
    </source>
</reference>
<comment type="caution">
    <text evidence="2">The sequence shown here is derived from an EMBL/GenBank/DDBJ whole genome shotgun (WGS) entry which is preliminary data.</text>
</comment>
<dbReference type="AlphaFoldDB" id="A0A5C6FZX1"/>
<evidence type="ECO:0000256" key="1">
    <source>
        <dbReference type="SAM" id="MobiDB-lite"/>
    </source>
</evidence>
<gene>
    <name evidence="2" type="ORF">ED733_000528</name>
</gene>
<proteinExistence type="predicted"/>
<protein>
    <submittedName>
        <fullName evidence="2">Uncharacterized protein</fullName>
    </submittedName>
</protein>
<organism evidence="2 3">
    <name type="scientific">Metarhizium rileyi (strain RCEF 4871)</name>
    <name type="common">Nomuraea rileyi</name>
    <dbReference type="NCBI Taxonomy" id="1649241"/>
    <lineage>
        <taxon>Eukaryota</taxon>
        <taxon>Fungi</taxon>
        <taxon>Dikarya</taxon>
        <taxon>Ascomycota</taxon>
        <taxon>Pezizomycotina</taxon>
        <taxon>Sordariomycetes</taxon>
        <taxon>Hypocreomycetidae</taxon>
        <taxon>Hypocreales</taxon>
        <taxon>Clavicipitaceae</taxon>
        <taxon>Metarhizium</taxon>
    </lineage>
</organism>
<name>A0A5C6FZX1_METRR</name>
<accession>A0A5C6FZX1</accession>